<dbReference type="Proteomes" id="UP000753724">
    <property type="component" value="Unassembled WGS sequence"/>
</dbReference>
<organism evidence="1 2">
    <name type="scientific">Novosphingobium ovatum</name>
    <dbReference type="NCBI Taxonomy" id="1908523"/>
    <lineage>
        <taxon>Bacteria</taxon>
        <taxon>Pseudomonadati</taxon>
        <taxon>Pseudomonadota</taxon>
        <taxon>Alphaproteobacteria</taxon>
        <taxon>Sphingomonadales</taxon>
        <taxon>Sphingomonadaceae</taxon>
        <taxon>Novosphingobium</taxon>
    </lineage>
</organism>
<reference evidence="2" key="1">
    <citation type="submission" date="2020-01" db="EMBL/GenBank/DDBJ databases">
        <title>Sphingomonas sp. strain CSW-10.</title>
        <authorList>
            <person name="Chen W.-M."/>
        </authorList>
    </citation>
    <scope>NUCLEOTIDE SEQUENCE [LARGE SCALE GENOMIC DNA]</scope>
    <source>
        <strain evidence="2">FSY-8</strain>
    </source>
</reference>
<accession>A0ABW9X8V7</accession>
<dbReference type="EMBL" id="JAAAPO010000001">
    <property type="protein sequence ID" value="NBC34960.1"/>
    <property type="molecule type" value="Genomic_DNA"/>
</dbReference>
<comment type="caution">
    <text evidence="1">The sequence shown here is derived from an EMBL/GenBank/DDBJ whole genome shotgun (WGS) entry which is preliminary data.</text>
</comment>
<proteinExistence type="predicted"/>
<gene>
    <name evidence="1" type="ORF">GTZ99_00130</name>
</gene>
<evidence type="ECO:0000313" key="2">
    <source>
        <dbReference type="Proteomes" id="UP000753724"/>
    </source>
</evidence>
<dbReference type="RefSeq" id="WP_161716268.1">
    <property type="nucleotide sequence ID" value="NZ_JAAAPO010000001.1"/>
</dbReference>
<name>A0ABW9X8V7_9SPHN</name>
<keyword evidence="2" id="KW-1185">Reference proteome</keyword>
<sequence length="68" mass="7292">MRTTYHSASVRLYHLDGGPEGGAATTLFYGPLSEAMLIGEQQPAEVQEGLYIATDNDVVAFLDLFEGG</sequence>
<protein>
    <submittedName>
        <fullName evidence="1">Uncharacterized protein</fullName>
    </submittedName>
</protein>
<evidence type="ECO:0000313" key="1">
    <source>
        <dbReference type="EMBL" id="NBC34960.1"/>
    </source>
</evidence>